<dbReference type="InterPro" id="IPR000462">
    <property type="entry name" value="CDP-OH_P_trans"/>
</dbReference>
<gene>
    <name evidence="18" type="ordered locus">TREPR_0106</name>
</gene>
<protein>
    <recommendedName>
        <fullName evidence="5 15">CDP-diacylglycerol--glycerol-3-phosphate 3-phosphatidyltransferase</fullName>
        <ecNumber evidence="4 15">2.7.8.5</ecNumber>
    </recommendedName>
</protein>
<feature type="transmembrane region" description="Helical" evidence="17">
    <location>
        <begin position="81"/>
        <end position="114"/>
    </location>
</feature>
<proteinExistence type="inferred from homology"/>
<keyword evidence="19" id="KW-1185">Reference proteome</keyword>
<keyword evidence="13" id="KW-1208">Phospholipid metabolism</keyword>
<keyword evidence="8 17" id="KW-0812">Transmembrane</keyword>
<dbReference type="PROSITE" id="PS00379">
    <property type="entry name" value="CDP_ALCOHOL_P_TRANSF"/>
    <property type="match status" value="1"/>
</dbReference>
<comment type="similarity">
    <text evidence="3 16">Belongs to the CDP-alcohol phosphatidyltransferase class-I family.</text>
</comment>
<keyword evidence="9 17" id="KW-1133">Transmembrane helix</keyword>
<dbReference type="GO" id="GO:0016020">
    <property type="term" value="C:membrane"/>
    <property type="evidence" value="ECO:0007669"/>
    <property type="project" value="UniProtKB-SubCell"/>
</dbReference>
<evidence type="ECO:0000256" key="14">
    <source>
        <dbReference type="ARBA" id="ARBA00048586"/>
    </source>
</evidence>
<evidence type="ECO:0000256" key="8">
    <source>
        <dbReference type="ARBA" id="ARBA00022692"/>
    </source>
</evidence>
<dbReference type="STRING" id="545694.TREPR_0106"/>
<reference evidence="18 19" key="2">
    <citation type="journal article" date="2011" name="ISME J.">
        <title>RNA-seq reveals cooperative metabolic interactions between two termite-gut spirochete species in co-culture.</title>
        <authorList>
            <person name="Rosenthal A.Z."/>
            <person name="Matson E.G."/>
            <person name="Eldar A."/>
            <person name="Leadbetter J.R."/>
        </authorList>
    </citation>
    <scope>NUCLEOTIDE SEQUENCE [LARGE SCALE GENOMIC DNA]</scope>
    <source>
        <strain evidence="19">ATCC BAA-887 / DSM 12427 / ZAS-2</strain>
    </source>
</reference>
<accession>F5YN96</accession>
<reference evidence="19" key="1">
    <citation type="submission" date="2009-12" db="EMBL/GenBank/DDBJ databases">
        <title>Complete sequence of Treponema primitia strain ZAS-2.</title>
        <authorList>
            <person name="Tetu S.G."/>
            <person name="Matson E."/>
            <person name="Ren Q."/>
            <person name="Seshadri R."/>
            <person name="Elbourne L."/>
            <person name="Hassan K.A."/>
            <person name="Durkin A."/>
            <person name="Radune D."/>
            <person name="Mohamoud Y."/>
            <person name="Shay R."/>
            <person name="Jin S."/>
            <person name="Zhang X."/>
            <person name="Lucey K."/>
            <person name="Ballor N.R."/>
            <person name="Ottesen E."/>
            <person name="Rosenthal R."/>
            <person name="Allen A."/>
            <person name="Leadbetter J.R."/>
            <person name="Paulsen I.T."/>
        </authorList>
    </citation>
    <scope>NUCLEOTIDE SEQUENCE [LARGE SCALE GENOMIC DNA]</scope>
    <source>
        <strain evidence="19">ATCC BAA-887 / DSM 12427 / ZAS-2</strain>
    </source>
</reference>
<feature type="transmembrane region" description="Helical" evidence="17">
    <location>
        <begin position="12"/>
        <end position="32"/>
    </location>
</feature>
<keyword evidence="11 17" id="KW-0472">Membrane</keyword>
<dbReference type="Pfam" id="PF01066">
    <property type="entry name" value="CDP-OH_P_transf"/>
    <property type="match status" value="1"/>
</dbReference>
<evidence type="ECO:0000256" key="3">
    <source>
        <dbReference type="ARBA" id="ARBA00010441"/>
    </source>
</evidence>
<keyword evidence="6" id="KW-0444">Lipid biosynthesis</keyword>
<dbReference type="InterPro" id="IPR004570">
    <property type="entry name" value="Phosphatidylglycerol_P_synth"/>
</dbReference>
<evidence type="ECO:0000256" key="9">
    <source>
        <dbReference type="ARBA" id="ARBA00022989"/>
    </source>
</evidence>
<dbReference type="GO" id="GO:0008444">
    <property type="term" value="F:CDP-diacylglycerol-glycerol-3-phosphate 3-phosphatidyltransferase activity"/>
    <property type="evidence" value="ECO:0007669"/>
    <property type="project" value="UniProtKB-UniRule"/>
</dbReference>
<dbReference type="KEGG" id="tpi:TREPR_0106"/>
<keyword evidence="7 16" id="KW-0808">Transferase</keyword>
<dbReference type="PIRSF" id="PIRSF000847">
    <property type="entry name" value="Phos_ph_gly_syn"/>
    <property type="match status" value="1"/>
</dbReference>
<keyword evidence="12" id="KW-0594">Phospholipid biosynthesis</keyword>
<evidence type="ECO:0000256" key="11">
    <source>
        <dbReference type="ARBA" id="ARBA00023136"/>
    </source>
</evidence>
<dbReference type="InterPro" id="IPR050324">
    <property type="entry name" value="CDP-alcohol_PTase-I"/>
</dbReference>
<evidence type="ECO:0000256" key="13">
    <source>
        <dbReference type="ARBA" id="ARBA00023264"/>
    </source>
</evidence>
<evidence type="ECO:0000256" key="16">
    <source>
        <dbReference type="RuleBase" id="RU003750"/>
    </source>
</evidence>
<evidence type="ECO:0000256" key="5">
    <source>
        <dbReference type="ARBA" id="ARBA00014944"/>
    </source>
</evidence>
<evidence type="ECO:0000256" key="15">
    <source>
        <dbReference type="NCBIfam" id="TIGR00560"/>
    </source>
</evidence>
<dbReference type="OrthoDB" id="9796672at2"/>
<evidence type="ECO:0000256" key="12">
    <source>
        <dbReference type="ARBA" id="ARBA00023209"/>
    </source>
</evidence>
<evidence type="ECO:0000256" key="6">
    <source>
        <dbReference type="ARBA" id="ARBA00022516"/>
    </source>
</evidence>
<comment type="catalytic activity">
    <reaction evidence="14">
        <text>a CDP-1,2-diacyl-sn-glycerol + sn-glycerol 3-phosphate = a 1,2-diacyl-sn-glycero-3-phospho-(1'-sn-glycero-3'-phosphate) + CMP + H(+)</text>
        <dbReference type="Rhea" id="RHEA:12593"/>
        <dbReference type="ChEBI" id="CHEBI:15378"/>
        <dbReference type="ChEBI" id="CHEBI:57597"/>
        <dbReference type="ChEBI" id="CHEBI:58332"/>
        <dbReference type="ChEBI" id="CHEBI:60110"/>
        <dbReference type="ChEBI" id="CHEBI:60377"/>
        <dbReference type="EC" id="2.7.8.5"/>
    </reaction>
</comment>
<feature type="transmembrane region" description="Helical" evidence="17">
    <location>
        <begin position="168"/>
        <end position="187"/>
    </location>
</feature>
<evidence type="ECO:0000256" key="17">
    <source>
        <dbReference type="SAM" id="Phobius"/>
    </source>
</evidence>
<evidence type="ECO:0000256" key="10">
    <source>
        <dbReference type="ARBA" id="ARBA00023098"/>
    </source>
</evidence>
<comment type="pathway">
    <text evidence="2">Phospholipid metabolism; phosphatidylglycerol biosynthesis; phosphatidylglycerol from CDP-diacylglycerol: step 1/2.</text>
</comment>
<feature type="transmembrane region" description="Helical" evidence="17">
    <location>
        <begin position="135"/>
        <end position="156"/>
    </location>
</feature>
<dbReference type="AlphaFoldDB" id="F5YN96"/>
<dbReference type="EC" id="2.7.8.5" evidence="4 15"/>
<name>F5YN96_TREPZ</name>
<dbReference type="EMBL" id="CP001843">
    <property type="protein sequence ID" value="AEF84462.1"/>
    <property type="molecule type" value="Genomic_DNA"/>
</dbReference>
<organism evidence="18 19">
    <name type="scientific">Treponema primitia (strain ATCC BAA-887 / DSM 12427 / ZAS-2)</name>
    <dbReference type="NCBI Taxonomy" id="545694"/>
    <lineage>
        <taxon>Bacteria</taxon>
        <taxon>Pseudomonadati</taxon>
        <taxon>Spirochaetota</taxon>
        <taxon>Spirochaetia</taxon>
        <taxon>Spirochaetales</taxon>
        <taxon>Treponemataceae</taxon>
        <taxon>Treponema</taxon>
    </lineage>
</organism>
<dbReference type="Proteomes" id="UP000009223">
    <property type="component" value="Chromosome"/>
</dbReference>
<dbReference type="InterPro" id="IPR048254">
    <property type="entry name" value="CDP_ALCOHOL_P_TRANSF_CS"/>
</dbReference>
<dbReference type="NCBIfam" id="TIGR00560">
    <property type="entry name" value="pgsA"/>
    <property type="match status" value="1"/>
</dbReference>
<dbReference type="InterPro" id="IPR043130">
    <property type="entry name" value="CDP-OH_PTrfase_TM_dom"/>
</dbReference>
<evidence type="ECO:0000313" key="19">
    <source>
        <dbReference type="Proteomes" id="UP000009223"/>
    </source>
</evidence>
<evidence type="ECO:0000313" key="18">
    <source>
        <dbReference type="EMBL" id="AEF84462.1"/>
    </source>
</evidence>
<evidence type="ECO:0000256" key="2">
    <source>
        <dbReference type="ARBA" id="ARBA00005042"/>
    </source>
</evidence>
<keyword evidence="10" id="KW-0443">Lipid metabolism</keyword>
<sequence length="196" mass="22015">MYLADKVTASRLVFSPLFFLVYHLHNIAPFWFPAPAPWTVPALWILFFVTEITDLIDGKVARSRKEVSDFGKLFDPFADTLAWITFFLCFVADGILPAALFVVILYREFGILFLRNLMLKKGIAMGARKGGKIKAFGYMFTGIASLLASSAGRLGLEPRFFDLFCRVALAFFVLSVVISLVSFADYLRVYRAAPKS</sequence>
<dbReference type="PANTHER" id="PTHR14269:SF11">
    <property type="entry name" value="CDP-DIACYLGLYCEROL--GLYCEROL-3-PHOSPHATE 3-PHOSPHATIDYLTRANSFERASE"/>
    <property type="match status" value="1"/>
</dbReference>
<evidence type="ECO:0000256" key="4">
    <source>
        <dbReference type="ARBA" id="ARBA00013170"/>
    </source>
</evidence>
<dbReference type="RefSeq" id="WP_015706364.1">
    <property type="nucleotide sequence ID" value="NC_015578.1"/>
</dbReference>
<evidence type="ECO:0000256" key="1">
    <source>
        <dbReference type="ARBA" id="ARBA00004141"/>
    </source>
</evidence>
<dbReference type="eggNOG" id="COG0558">
    <property type="taxonomic scope" value="Bacteria"/>
</dbReference>
<evidence type="ECO:0000256" key="7">
    <source>
        <dbReference type="ARBA" id="ARBA00022679"/>
    </source>
</evidence>
<comment type="subcellular location">
    <subcellularLocation>
        <location evidence="1">Membrane</location>
        <topology evidence="1">Multi-pass membrane protein</topology>
    </subcellularLocation>
</comment>
<dbReference type="GO" id="GO:0046474">
    <property type="term" value="P:glycerophospholipid biosynthetic process"/>
    <property type="evidence" value="ECO:0007669"/>
    <property type="project" value="TreeGrafter"/>
</dbReference>
<dbReference type="PANTHER" id="PTHR14269">
    <property type="entry name" value="CDP-DIACYLGLYCEROL--GLYCEROL-3-PHOSPHATE 3-PHOSPHATIDYLTRANSFERASE-RELATED"/>
    <property type="match status" value="1"/>
</dbReference>
<dbReference type="Gene3D" id="1.20.120.1760">
    <property type="match status" value="1"/>
</dbReference>
<dbReference type="HOGENOM" id="CLU_051314_2_3_12"/>